<proteinExistence type="predicted"/>
<dbReference type="Proteomes" id="UP000801428">
    <property type="component" value="Unassembled WGS sequence"/>
</dbReference>
<evidence type="ECO:0000256" key="2">
    <source>
        <dbReference type="SAM" id="Phobius"/>
    </source>
</evidence>
<evidence type="ECO:0000256" key="1">
    <source>
        <dbReference type="SAM" id="MobiDB-lite"/>
    </source>
</evidence>
<dbReference type="PANTHER" id="PTHR35394">
    <property type="entry name" value="DUF3176 DOMAIN-CONTAINING PROTEIN"/>
    <property type="match status" value="1"/>
</dbReference>
<feature type="transmembrane region" description="Helical" evidence="2">
    <location>
        <begin position="204"/>
        <end position="223"/>
    </location>
</feature>
<gene>
    <name evidence="3" type="ORF">E8E13_009734</name>
</gene>
<protein>
    <submittedName>
        <fullName evidence="3">Uncharacterized protein</fullName>
    </submittedName>
</protein>
<dbReference type="OrthoDB" id="5376804at2759"/>
<keyword evidence="2" id="KW-0472">Membrane</keyword>
<keyword evidence="4" id="KW-1185">Reference proteome</keyword>
<feature type="compositionally biased region" description="Polar residues" evidence="1">
    <location>
        <begin position="45"/>
        <end position="63"/>
    </location>
</feature>
<feature type="transmembrane region" description="Helical" evidence="2">
    <location>
        <begin position="643"/>
        <end position="666"/>
    </location>
</feature>
<dbReference type="EMBL" id="SWKU01000011">
    <property type="protein sequence ID" value="KAF3002674.1"/>
    <property type="molecule type" value="Genomic_DNA"/>
</dbReference>
<evidence type="ECO:0000313" key="4">
    <source>
        <dbReference type="Proteomes" id="UP000801428"/>
    </source>
</evidence>
<accession>A0A9P4TFU1</accession>
<feature type="transmembrane region" description="Helical" evidence="2">
    <location>
        <begin position="137"/>
        <end position="159"/>
    </location>
</feature>
<dbReference type="Pfam" id="PF11374">
    <property type="entry name" value="DUF3176"/>
    <property type="match status" value="1"/>
</dbReference>
<evidence type="ECO:0000313" key="3">
    <source>
        <dbReference type="EMBL" id="KAF3002674.1"/>
    </source>
</evidence>
<dbReference type="AlphaFoldDB" id="A0A9P4TFU1"/>
<organism evidence="3 4">
    <name type="scientific">Curvularia kusanoi</name>
    <name type="common">Cochliobolus kusanoi</name>
    <dbReference type="NCBI Taxonomy" id="90978"/>
    <lineage>
        <taxon>Eukaryota</taxon>
        <taxon>Fungi</taxon>
        <taxon>Dikarya</taxon>
        <taxon>Ascomycota</taxon>
        <taxon>Pezizomycotina</taxon>
        <taxon>Dothideomycetes</taxon>
        <taxon>Pleosporomycetidae</taxon>
        <taxon>Pleosporales</taxon>
        <taxon>Pleosporineae</taxon>
        <taxon>Pleosporaceae</taxon>
        <taxon>Curvularia</taxon>
    </lineage>
</organism>
<dbReference type="PANTHER" id="PTHR35394:SF5">
    <property type="entry name" value="DUF3176 DOMAIN-CONTAINING PROTEIN"/>
    <property type="match status" value="1"/>
</dbReference>
<keyword evidence="2" id="KW-0812">Transmembrane</keyword>
<keyword evidence="2" id="KW-1133">Transmembrane helix</keyword>
<name>A0A9P4TFU1_CURKU</name>
<dbReference type="InterPro" id="IPR021514">
    <property type="entry name" value="DUF3176"/>
</dbReference>
<comment type="caution">
    <text evidence="3">The sequence shown here is derived from an EMBL/GenBank/DDBJ whole genome shotgun (WGS) entry which is preliminary data.</text>
</comment>
<feature type="region of interest" description="Disordered" evidence="1">
    <location>
        <begin position="30"/>
        <end position="86"/>
    </location>
</feature>
<feature type="compositionally biased region" description="Basic and acidic residues" evidence="1">
    <location>
        <begin position="66"/>
        <end position="79"/>
    </location>
</feature>
<sequence length="735" mass="83160">MDRQRRSMSNSSEGMRWSLDSIELEQPSLRLIAPGDENLGEESHSTNGSGTIEQASSDTSVQDSGDIDHSANHKRERATTETNSHSPVQSQLIRRSILFEWWEELLSVIIAVVCTALSVAILAYMDDRPLDDWNLPLQPNTLIALLATLTRAALIFPLAECLGYLKWKHFEQPGPLAHLQAFDAASRGPLGAVKYLRMLPIESPLATSSAIVMTLLLLFQPFAQQTINFASRLAPMSNETAHVFQARSWNISVVDYQSASEQPFLPPLFYGLYQSISGKEPDKSNRGHCSTPFCEFPSYNTLAICSQCEERPLSGNLDRLFEYCTWENRTKKDSDVTGLRTYNTSQNVMKIWPQEIRKKIRQEPFVMSVKCGNRSMNGSRTSLVSLRIRNVMWNSSAEVDTHYNLDFFENSTVRSKMHASIYDVSDSITGGEWETSDISWDPLKNTTIPSGCDYDFKHPLGPDTNIIMRSTCLSLNTDTNLWFNENVITDKFGFINGTETTCSLVPCIQRVAGAKLQDNRYSARGYRSDTSWHYTNESYENAVSQEWTFTAPGLFCSGKDEDCLYQWRPSALEFLGQSISSTIDTNNFYRMYVAQMGVSGINYSLFFQRVAAQISAVLQSPSNPNTMNLTGVAYGTEIYVQVLWMWITLPLFLLYSTLLILALSIWDSSSKNYLFKNNFLAAIAFELCGWEPHEYGVDETWTRQSMRNVEKKAERMVVRMQLPQDGDGGLRLKKE</sequence>
<feature type="transmembrane region" description="Helical" evidence="2">
    <location>
        <begin position="105"/>
        <end position="125"/>
    </location>
</feature>
<reference evidence="3" key="1">
    <citation type="submission" date="2019-04" db="EMBL/GenBank/DDBJ databases">
        <title>Sequencing of skin fungus with MAO and IRED activity.</title>
        <authorList>
            <person name="Marsaioli A.J."/>
            <person name="Bonatto J.M.C."/>
            <person name="Reis Junior O."/>
        </authorList>
    </citation>
    <scope>NUCLEOTIDE SEQUENCE</scope>
    <source>
        <strain evidence="3">30M1</strain>
    </source>
</reference>